<dbReference type="InterPro" id="IPR053733">
    <property type="entry name" value="Heme_Transport_Util_sf"/>
</dbReference>
<gene>
    <name evidence="3" type="ORF">PYK22_00281</name>
</gene>
<dbReference type="EMBL" id="CBXV010000001">
    <property type="protein sequence ID" value="CDM64288.1"/>
    <property type="molecule type" value="Genomic_DNA"/>
</dbReference>
<name>A0A0B6WSS9_9BACT</name>
<evidence type="ECO:0000256" key="1">
    <source>
        <dbReference type="SAM" id="MobiDB-lite"/>
    </source>
</evidence>
<reference evidence="3 4" key="1">
    <citation type="submission" date="2013-12" db="EMBL/GenBank/DDBJ databases">
        <authorList>
            <person name="Stott M."/>
        </authorList>
    </citation>
    <scope>NUCLEOTIDE SEQUENCE [LARGE SCALE GENOMIC DNA]</scope>
    <source>
        <strain evidence="3 4">K22</strain>
    </source>
</reference>
<dbReference type="CDD" id="cd16831">
    <property type="entry name" value="HemS-like_C"/>
    <property type="match status" value="1"/>
</dbReference>
<dbReference type="Proteomes" id="UP000031518">
    <property type="component" value="Unassembled WGS sequence"/>
</dbReference>
<keyword evidence="4" id="KW-1185">Reference proteome</keyword>
<proteinExistence type="predicted"/>
<dbReference type="SUPFAM" id="SSF144064">
    <property type="entry name" value="Heme iron utilization protein-like"/>
    <property type="match status" value="1"/>
</dbReference>
<feature type="region of interest" description="Disordered" evidence="1">
    <location>
        <begin position="165"/>
        <end position="188"/>
    </location>
</feature>
<protein>
    <submittedName>
        <fullName evidence="3">Putative heme degradation protein</fullName>
    </submittedName>
</protein>
<accession>A0A0B6WSS9</accession>
<dbReference type="GO" id="GO:0006826">
    <property type="term" value="P:iron ion transport"/>
    <property type="evidence" value="ECO:0007669"/>
    <property type="project" value="InterPro"/>
</dbReference>
<evidence type="ECO:0000313" key="3">
    <source>
        <dbReference type="EMBL" id="CDM64288.1"/>
    </source>
</evidence>
<sequence>MSELNDARELKRRWQRLREEEPNLKAREAASKLGVTEAELAALGCGDTVTRLAGDWGEMLAELGALGRVMAMTRNEEAISERKGRYHPVEIFREQGRPLMGQVLDRGIDLRLFLAHWKSCFAFDDGKRRSLQFFAPDGTAIHKIFLTDESDHDAFAELVARWRSDDQSPAQRVEPRQPSPPERPDDEVDVEELRRAWMSMRDTHEFFRLTRDFGVTRRQALRLAGPELARETSPMSFRHLLHEASRRKLPIMIFVGNPGVIQIHTGPVENIRIVNHWVNVLDADFNLHVREDRIASCWIVRKPTTDGMVTSLELYNESGEQILLMFSKRKPGCEESAEWRELLATL</sequence>
<dbReference type="Gene3D" id="3.40.1570.10">
    <property type="entry name" value="HemS/ChuS/ChuX like domains"/>
    <property type="match status" value="2"/>
</dbReference>
<dbReference type="CDD" id="cd16830">
    <property type="entry name" value="HemS-like_N"/>
    <property type="match status" value="1"/>
</dbReference>
<evidence type="ECO:0000259" key="2">
    <source>
        <dbReference type="Pfam" id="PF05171"/>
    </source>
</evidence>
<evidence type="ECO:0000313" key="4">
    <source>
        <dbReference type="Proteomes" id="UP000031518"/>
    </source>
</evidence>
<feature type="domain" description="Haemin-degrading HemS/ChuX" evidence="2">
    <location>
        <begin position="34"/>
        <end position="161"/>
    </location>
</feature>
<organism evidence="3 4">
    <name type="scientific">Pyrinomonas methylaliphatogenes</name>
    <dbReference type="NCBI Taxonomy" id="454194"/>
    <lineage>
        <taxon>Bacteria</taxon>
        <taxon>Pseudomonadati</taxon>
        <taxon>Acidobacteriota</taxon>
        <taxon>Blastocatellia</taxon>
        <taxon>Blastocatellales</taxon>
        <taxon>Pyrinomonadaceae</taxon>
        <taxon>Pyrinomonas</taxon>
    </lineage>
</organism>
<reference evidence="3 4" key="2">
    <citation type="submission" date="2015-01" db="EMBL/GenBank/DDBJ databases">
        <title>Complete genome sequence of Pyrinomonas methylaliphatogenes type strain K22T.</title>
        <authorList>
            <person name="Lee K.C.Y."/>
            <person name="Power J.F."/>
            <person name="Dunfield P.F."/>
            <person name="Morgan X.C."/>
            <person name="Huttenhower C."/>
            <person name="Stott M.B."/>
        </authorList>
    </citation>
    <scope>NUCLEOTIDE SEQUENCE [LARGE SCALE GENOMIC DNA]</scope>
    <source>
        <strain evidence="3 4">K22</strain>
    </source>
</reference>
<dbReference type="OrthoDB" id="316630at2"/>
<dbReference type="STRING" id="454194.PYK22_00281"/>
<dbReference type="Pfam" id="PF05171">
    <property type="entry name" value="HemS"/>
    <property type="match status" value="2"/>
</dbReference>
<dbReference type="InterPro" id="IPR007845">
    <property type="entry name" value="HemS/ChuX_dom"/>
</dbReference>
<dbReference type="RefSeq" id="WP_041973394.1">
    <property type="nucleotide sequence ID" value="NZ_CBXV010000001.1"/>
</dbReference>
<feature type="domain" description="Haemin-degrading HemS/ChuX" evidence="2">
    <location>
        <begin position="214"/>
        <end position="346"/>
    </location>
</feature>
<dbReference type="AlphaFoldDB" id="A0A0B6WSS9"/>